<sequence length="412" mass="46130">MYKLSLFSVIAITITTICTLDDSQIPSLNYDSNLCREKVRLGRNVLSSVLSHLSHTESDRLHITRKKFSSDLADAEEIHRREKRALSLGFFQSENGEVSKADEERCPAPHATIFPAFDPTIQNKTEGEDGENEETVVKSRKTRSVHQGALPNTHDFMSTYFGHLHSSLTDEDGVCNGPNFETFNSVTEPQLDGFLAKSATLWAQPLCPICEVLFSEVEEMVGAAVSELETIDEAHILKFAASHIPPSKSLCSALLPACHAHSSRAKRDIPYAGMLSQNTTDCLKCSVCMSSSRILMHKVFLEPENLEKVHTYLNSSLFYNICAELCLAYPPGKTNIFPQGVSFDRCMTFLNQKYAQIAPALPEIFLPDNFCLKRLKLCRDKNMTNILTCTKYLCSDLVKESSMFNLLCKYIN</sequence>
<accession>A0AAD4R5H9</accession>
<reference evidence="2" key="1">
    <citation type="submission" date="2022-01" db="EMBL/GenBank/DDBJ databases">
        <title>Genome Sequence Resource for Two Populations of Ditylenchus destructor, the Migratory Endoparasitic Phytonematode.</title>
        <authorList>
            <person name="Zhang H."/>
            <person name="Lin R."/>
            <person name="Xie B."/>
        </authorList>
    </citation>
    <scope>NUCLEOTIDE SEQUENCE</scope>
    <source>
        <strain evidence="2">BazhouSP</strain>
    </source>
</reference>
<keyword evidence="1" id="KW-0732">Signal</keyword>
<dbReference type="Proteomes" id="UP001201812">
    <property type="component" value="Unassembled WGS sequence"/>
</dbReference>
<protein>
    <submittedName>
        <fullName evidence="2">Uncharacterized protein</fullName>
    </submittedName>
</protein>
<evidence type="ECO:0000313" key="3">
    <source>
        <dbReference type="Proteomes" id="UP001201812"/>
    </source>
</evidence>
<evidence type="ECO:0000256" key="1">
    <source>
        <dbReference type="SAM" id="SignalP"/>
    </source>
</evidence>
<dbReference type="EMBL" id="JAKKPZ010000024">
    <property type="protein sequence ID" value="KAI1710802.1"/>
    <property type="molecule type" value="Genomic_DNA"/>
</dbReference>
<name>A0AAD4R5H9_9BILA</name>
<feature type="chain" id="PRO_5042238311" evidence="1">
    <location>
        <begin position="20"/>
        <end position="412"/>
    </location>
</feature>
<feature type="signal peptide" evidence="1">
    <location>
        <begin position="1"/>
        <end position="19"/>
    </location>
</feature>
<comment type="caution">
    <text evidence="2">The sequence shown here is derived from an EMBL/GenBank/DDBJ whole genome shotgun (WGS) entry which is preliminary data.</text>
</comment>
<dbReference type="AlphaFoldDB" id="A0AAD4R5H9"/>
<keyword evidence="3" id="KW-1185">Reference proteome</keyword>
<evidence type="ECO:0000313" key="2">
    <source>
        <dbReference type="EMBL" id="KAI1710802.1"/>
    </source>
</evidence>
<proteinExistence type="predicted"/>
<organism evidence="2 3">
    <name type="scientific">Ditylenchus destructor</name>
    <dbReference type="NCBI Taxonomy" id="166010"/>
    <lineage>
        <taxon>Eukaryota</taxon>
        <taxon>Metazoa</taxon>
        <taxon>Ecdysozoa</taxon>
        <taxon>Nematoda</taxon>
        <taxon>Chromadorea</taxon>
        <taxon>Rhabditida</taxon>
        <taxon>Tylenchina</taxon>
        <taxon>Tylenchomorpha</taxon>
        <taxon>Sphaerularioidea</taxon>
        <taxon>Anguinidae</taxon>
        <taxon>Anguininae</taxon>
        <taxon>Ditylenchus</taxon>
    </lineage>
</organism>
<gene>
    <name evidence="2" type="ORF">DdX_10501</name>
</gene>